<proteinExistence type="predicted"/>
<evidence type="ECO:0000256" key="3">
    <source>
        <dbReference type="ARBA" id="ARBA00022840"/>
    </source>
</evidence>
<dbReference type="InterPro" id="IPR003593">
    <property type="entry name" value="AAA+_ATPase"/>
</dbReference>
<name>A0ABT2LSV1_9HYPH</name>
<evidence type="ECO:0000256" key="1">
    <source>
        <dbReference type="ARBA" id="ARBA00022448"/>
    </source>
</evidence>
<dbReference type="InterPro" id="IPR051120">
    <property type="entry name" value="ABC_AA/LPS_Transport"/>
</dbReference>
<dbReference type="InterPro" id="IPR032823">
    <property type="entry name" value="BCA_ABC_TP_C"/>
</dbReference>
<keyword evidence="1" id="KW-0813">Transport</keyword>
<gene>
    <name evidence="5" type="primary">urtD</name>
    <name evidence="5" type="ORF">N5A92_21605</name>
</gene>
<evidence type="ECO:0000313" key="5">
    <source>
        <dbReference type="EMBL" id="MCT7377620.1"/>
    </source>
</evidence>
<evidence type="ECO:0000259" key="4">
    <source>
        <dbReference type="PROSITE" id="PS50893"/>
    </source>
</evidence>
<dbReference type="PROSITE" id="PS50893">
    <property type="entry name" value="ABC_TRANSPORTER_2"/>
    <property type="match status" value="1"/>
</dbReference>
<keyword evidence="3 5" id="KW-0067">ATP-binding</keyword>
<dbReference type="SUPFAM" id="SSF52540">
    <property type="entry name" value="P-loop containing nucleoside triphosphate hydrolases"/>
    <property type="match status" value="1"/>
</dbReference>
<dbReference type="GO" id="GO:0005524">
    <property type="term" value="F:ATP binding"/>
    <property type="evidence" value="ECO:0007669"/>
    <property type="project" value="UniProtKB-KW"/>
</dbReference>
<dbReference type="Pfam" id="PF00005">
    <property type="entry name" value="ABC_tran"/>
    <property type="match status" value="1"/>
</dbReference>
<dbReference type="RefSeq" id="WP_260906213.1">
    <property type="nucleotide sequence ID" value="NZ_JAOCZP010000008.1"/>
</dbReference>
<keyword evidence="2" id="KW-0547">Nucleotide-binding</keyword>
<keyword evidence="6" id="KW-1185">Reference proteome</keyword>
<dbReference type="PANTHER" id="PTHR45772">
    <property type="entry name" value="CONSERVED COMPONENT OF ABC TRANSPORTER FOR NATURAL AMINO ACIDS-RELATED"/>
    <property type="match status" value="1"/>
</dbReference>
<dbReference type="CDD" id="cd03219">
    <property type="entry name" value="ABC_Mj1267_LivG_branched"/>
    <property type="match status" value="1"/>
</dbReference>
<dbReference type="Pfam" id="PF12399">
    <property type="entry name" value="BCA_ABC_TP_C"/>
    <property type="match status" value="1"/>
</dbReference>
<dbReference type="InterPro" id="IPR027417">
    <property type="entry name" value="P-loop_NTPase"/>
</dbReference>
<dbReference type="EMBL" id="JAOCZP010000008">
    <property type="protein sequence ID" value="MCT7377620.1"/>
    <property type="molecule type" value="Genomic_DNA"/>
</dbReference>
<organism evidence="5 6">
    <name type="scientific">Chelativorans salis</name>
    <dbReference type="NCBI Taxonomy" id="2978478"/>
    <lineage>
        <taxon>Bacteria</taxon>
        <taxon>Pseudomonadati</taxon>
        <taxon>Pseudomonadota</taxon>
        <taxon>Alphaproteobacteria</taxon>
        <taxon>Hyphomicrobiales</taxon>
        <taxon>Phyllobacteriaceae</taxon>
        <taxon>Chelativorans</taxon>
    </lineage>
</organism>
<dbReference type="Proteomes" id="UP001320831">
    <property type="component" value="Unassembled WGS sequence"/>
</dbReference>
<evidence type="ECO:0000256" key="2">
    <source>
        <dbReference type="ARBA" id="ARBA00022741"/>
    </source>
</evidence>
<dbReference type="NCBIfam" id="TIGR03411">
    <property type="entry name" value="urea_trans_UrtD"/>
    <property type="match status" value="1"/>
</dbReference>
<protein>
    <submittedName>
        <fullName evidence="5">Urea ABC transporter ATP-binding protein UrtD</fullName>
    </submittedName>
</protein>
<dbReference type="InterPro" id="IPR003439">
    <property type="entry name" value="ABC_transporter-like_ATP-bd"/>
</dbReference>
<dbReference type="SMART" id="SM00382">
    <property type="entry name" value="AAA"/>
    <property type="match status" value="1"/>
</dbReference>
<comment type="caution">
    <text evidence="5">The sequence shown here is derived from an EMBL/GenBank/DDBJ whole genome shotgun (WGS) entry which is preliminary data.</text>
</comment>
<evidence type="ECO:0000313" key="6">
    <source>
        <dbReference type="Proteomes" id="UP001320831"/>
    </source>
</evidence>
<dbReference type="Gene3D" id="3.40.50.300">
    <property type="entry name" value="P-loop containing nucleotide triphosphate hydrolases"/>
    <property type="match status" value="1"/>
</dbReference>
<feature type="domain" description="ABC transporter" evidence="4">
    <location>
        <begin position="9"/>
        <end position="249"/>
    </location>
</feature>
<reference evidence="5 6" key="1">
    <citation type="submission" date="2022-09" db="EMBL/GenBank/DDBJ databases">
        <title>Chelativorans salina sp. nov., a novel slightly halophilic bacterium isolated from a saline lake sediment enrichment.</title>
        <authorList>
            <person name="Gao L."/>
            <person name="Fang B.-Z."/>
            <person name="Li W.-J."/>
        </authorList>
    </citation>
    <scope>NUCLEOTIDE SEQUENCE [LARGE SCALE GENOMIC DNA]</scope>
    <source>
        <strain evidence="5 6">EGI FJ00035</strain>
    </source>
</reference>
<accession>A0ABT2LSV1</accession>
<sequence length="249" mass="27465">MDQNHPPLLYLDGVSVSFDGFKAINNLSLIVQHGELQAIIGPNGAGKTTMMDIVTGKTRPDEGEVFFTGDIDLTRLDEAAIAELGIGRKFQKPTVFESHTVWDNLELALKKPRGVFSAWFYNSSKEDEERLEEILATIRLTVRRDELAANLSHGQKQWLEIGMLLAQDPKLLLVDEPVAGMTDAETVETARLLKEIAASRSVIVVEHDMSFIRDLAARVTVLAEGSVLAQGSLDHVSADPRVIESYLGR</sequence>
<dbReference type="InterPro" id="IPR017781">
    <property type="entry name" value="ABC_transptr_urea_ATP-bd_UrtD"/>
</dbReference>
<dbReference type="PANTHER" id="PTHR45772:SF8">
    <property type="entry name" value="HIGH-AFFINITY BRANCHED-CHAIN AMINO ACID TRANSPORT ATP-BINDING PROTEIN"/>
    <property type="match status" value="1"/>
</dbReference>